<dbReference type="AlphaFoldDB" id="A0A8J7KBP6"/>
<accession>A0A8J7KBP6</accession>
<evidence type="ECO:0000313" key="3">
    <source>
        <dbReference type="Proteomes" id="UP000604481"/>
    </source>
</evidence>
<organism evidence="2 3">
    <name type="scientific">Chitinilyticum piscinae</name>
    <dbReference type="NCBI Taxonomy" id="2866724"/>
    <lineage>
        <taxon>Bacteria</taxon>
        <taxon>Pseudomonadati</taxon>
        <taxon>Pseudomonadota</taxon>
        <taxon>Betaproteobacteria</taxon>
        <taxon>Neisseriales</taxon>
        <taxon>Chitinibacteraceae</taxon>
        <taxon>Chitinilyticum</taxon>
    </lineage>
</organism>
<dbReference type="EMBL" id="JADFUA010000009">
    <property type="protein sequence ID" value="MBE9610444.1"/>
    <property type="molecule type" value="Genomic_DNA"/>
</dbReference>
<proteinExistence type="predicted"/>
<keyword evidence="1" id="KW-0472">Membrane</keyword>
<name>A0A8J7KBP6_9NEIS</name>
<evidence type="ECO:0000313" key="2">
    <source>
        <dbReference type="EMBL" id="MBE9610444.1"/>
    </source>
</evidence>
<dbReference type="RefSeq" id="WP_194116989.1">
    <property type="nucleotide sequence ID" value="NZ_JADFUA010000009.1"/>
</dbReference>
<feature type="transmembrane region" description="Helical" evidence="1">
    <location>
        <begin position="12"/>
        <end position="35"/>
    </location>
</feature>
<sequence>MKSTSYPSQKKHAGVAALTVTVLITLIALVAAVYATKNSMLSQKNAANAAQSLMAQQAAEEGALAFEEQIRLDLASIAAGGSGGVILEKDTGSSSAGSGCLPGSGTLPYRFTSTYRKGTSGADALIFADAANFVRPAEVTAMVRDVANTDLGLSYQVKGKIVGRVINIYSVGNAAGGASAIVRRQINVSGGLSLGNSALTVGNYYDSTQANHITANAGDPLAQCAVLYGESYSSTGAADHKCYSEGNIFGADCTPTQSAGLQNNLFFNTFGKSKAELKASLLPSQIISSCNGTIAGIPDKYLWIEGDATNCKITGPNSVVIVNGNVRGGLEVNGFIYASNAYLDGATNINGSVTIENSVDVEPLGWPITHIGGALAGTTSANGKADSSDPNRKATHAAQVSFKITYKKYTGNPDGAASTNSSHGSWIDF</sequence>
<comment type="caution">
    <text evidence="2">The sequence shown here is derived from an EMBL/GenBank/DDBJ whole genome shotgun (WGS) entry which is preliminary data.</text>
</comment>
<keyword evidence="1" id="KW-0812">Transmembrane</keyword>
<gene>
    <name evidence="2" type="ORF">INR99_13975</name>
</gene>
<keyword evidence="1" id="KW-1133">Transmembrane helix</keyword>
<protein>
    <submittedName>
        <fullName evidence="2">Pilus assembly PilX N-terminal domain-containing protein</fullName>
    </submittedName>
</protein>
<keyword evidence="3" id="KW-1185">Reference proteome</keyword>
<dbReference type="Proteomes" id="UP000604481">
    <property type="component" value="Unassembled WGS sequence"/>
</dbReference>
<reference evidence="2 3" key="1">
    <citation type="submission" date="2020-10" db="EMBL/GenBank/DDBJ databases">
        <title>The genome sequence of Chitinilyticum litopenaei 4Y14.</title>
        <authorList>
            <person name="Liu Y."/>
        </authorList>
    </citation>
    <scope>NUCLEOTIDE SEQUENCE [LARGE SCALE GENOMIC DNA]</scope>
    <source>
        <strain evidence="2 3">4Y14</strain>
    </source>
</reference>
<evidence type="ECO:0000256" key="1">
    <source>
        <dbReference type="SAM" id="Phobius"/>
    </source>
</evidence>